<feature type="compositionally biased region" description="Basic and acidic residues" evidence="1">
    <location>
        <begin position="603"/>
        <end position="657"/>
    </location>
</feature>
<feature type="region of interest" description="Disordered" evidence="1">
    <location>
        <begin position="1"/>
        <end position="449"/>
    </location>
</feature>
<dbReference type="Pfam" id="PF20710">
    <property type="entry name" value="DUF6824"/>
    <property type="match status" value="1"/>
</dbReference>
<sequence length="831" mass="90145">MSRAPEVNGPAAGPPVGAPPHQYGRLYGGGPPPPPPPPSNYRRVDSFDRKNHQQAPENRVPDEEGVEVVLGAEPQQSMTSSTSSGSRSRDQSIFRGGPGTAGSEAVRPRPMRAPMQTSSSYGGGYHAHGGGPYPPPRPPPMQVPFTASGSFDEGYPPPPPPPPPPGPPPSSTHYSPHVHYPQPGQRNSEVNVISPNHKPDPYSRPGPAPMTPRGHAPPQSRGYYQYPPTSPVSRPGGSNQSPSRPSSMRGRGGYRPNPAPSSAYHPDDGTFNAYGPPSDGRPPVVAESSFDSDQHMSASSNSHFSSQPPTPTVHPPSNYESHASQFYGPSGGSWGSFDAMPHFDDYRYYGYPPPESPYSNPHYSPYYSGDNQFSPHGPPSHHPYDRRYEDDEQRMLREGDDGRPPPPPPHHHPSHHPPHGGYPYHHYSPYPPHHHHPYKKEKAENKQKNGLDLPEAAREVDFDIVNPPMEPKCQPSAHPVCESPGLINSNDVLCGRGGGTNSQVGNRRFRKLVQDFQPTYLLARRKEKPLLARSIVLIIRQRGGRFLKKDDDTGELYEVGDEKAEAKTSQALREGLDVRASKANAAAAAGKKPKKKSKAKVTPVKEETETNKEKETEKSKELEKDVEKETKLPEVKKDVVEEPTTKKDEPDQPKADPTKSSATPERSTTPPRSAEAGSDENKPPESPPALPRLAEDKVVHPHSPDVFAYRKRRRMRSGEGCLSMEDKLFPDFCPPRADLARTASPILDMEDDTTPPRKGGVGPSPTPPVGHGGDDGIRVEDPSADDFPDPTGGCAGIAMSIMTGAATGSFCLGPRSKWTGGASAPTTTNKK</sequence>
<feature type="compositionally biased region" description="Low complexity" evidence="1">
    <location>
        <begin position="75"/>
        <end position="86"/>
    </location>
</feature>
<feature type="region of interest" description="Disordered" evidence="1">
    <location>
        <begin position="583"/>
        <end position="716"/>
    </location>
</feature>
<feature type="compositionally biased region" description="Basic and acidic residues" evidence="1">
    <location>
        <begin position="440"/>
        <end position="449"/>
    </location>
</feature>
<proteinExistence type="predicted"/>
<feature type="compositionally biased region" description="Pro residues" evidence="1">
    <location>
        <begin position="155"/>
        <end position="170"/>
    </location>
</feature>
<feature type="domain" description="DUF6824" evidence="2">
    <location>
        <begin position="491"/>
        <end position="574"/>
    </location>
</feature>
<feature type="compositionally biased region" description="Gly residues" evidence="1">
    <location>
        <begin position="121"/>
        <end position="131"/>
    </location>
</feature>
<feature type="compositionally biased region" description="Low complexity" evidence="1">
    <location>
        <begin position="297"/>
        <end position="306"/>
    </location>
</feature>
<feature type="compositionally biased region" description="Low complexity" evidence="1">
    <location>
        <begin position="357"/>
        <end position="368"/>
    </location>
</feature>
<evidence type="ECO:0000256" key="1">
    <source>
        <dbReference type="SAM" id="MobiDB-lite"/>
    </source>
</evidence>
<dbReference type="InterPro" id="IPR049227">
    <property type="entry name" value="DUF6824"/>
</dbReference>
<reference evidence="3" key="1">
    <citation type="submission" date="2021-01" db="EMBL/GenBank/DDBJ databases">
        <authorList>
            <person name="Corre E."/>
            <person name="Pelletier E."/>
            <person name="Niang G."/>
            <person name="Scheremetjew M."/>
            <person name="Finn R."/>
            <person name="Kale V."/>
            <person name="Holt S."/>
            <person name="Cochrane G."/>
            <person name="Meng A."/>
            <person name="Brown T."/>
            <person name="Cohen L."/>
        </authorList>
    </citation>
    <scope>NUCLEOTIDE SEQUENCE</scope>
    <source>
        <strain evidence="3">CCMP 410</strain>
    </source>
</reference>
<feature type="compositionally biased region" description="Polar residues" evidence="1">
    <location>
        <begin position="658"/>
        <end position="671"/>
    </location>
</feature>
<protein>
    <recommendedName>
        <fullName evidence="2">DUF6824 domain-containing protein</fullName>
    </recommendedName>
</protein>
<feature type="compositionally biased region" description="Basic and acidic residues" evidence="1">
    <location>
        <begin position="693"/>
        <end position="703"/>
    </location>
</feature>
<feature type="compositionally biased region" description="Polar residues" evidence="1">
    <location>
        <begin position="184"/>
        <end position="194"/>
    </location>
</feature>
<evidence type="ECO:0000313" key="3">
    <source>
        <dbReference type="EMBL" id="CAD9306180.1"/>
    </source>
</evidence>
<feature type="region of interest" description="Disordered" evidence="1">
    <location>
        <begin position="741"/>
        <end position="792"/>
    </location>
</feature>
<feature type="compositionally biased region" description="Basic and acidic residues" evidence="1">
    <location>
        <begin position="382"/>
        <end position="403"/>
    </location>
</feature>
<feature type="compositionally biased region" description="Basic and acidic residues" evidence="1">
    <location>
        <begin position="772"/>
        <end position="781"/>
    </location>
</feature>
<feature type="compositionally biased region" description="Pro residues" evidence="1">
    <location>
        <begin position="132"/>
        <end position="142"/>
    </location>
</feature>
<feature type="compositionally biased region" description="Basic and acidic residues" evidence="1">
    <location>
        <begin position="42"/>
        <end position="51"/>
    </location>
</feature>
<dbReference type="EMBL" id="HBGK01046472">
    <property type="protein sequence ID" value="CAD9306180.1"/>
    <property type="molecule type" value="Transcribed_RNA"/>
</dbReference>
<organism evidence="3">
    <name type="scientific">Grammatophora oceanica</name>
    <dbReference type="NCBI Taxonomy" id="210454"/>
    <lineage>
        <taxon>Eukaryota</taxon>
        <taxon>Sar</taxon>
        <taxon>Stramenopiles</taxon>
        <taxon>Ochrophyta</taxon>
        <taxon>Bacillariophyta</taxon>
        <taxon>Fragilariophyceae</taxon>
        <taxon>Fragilariophycidae</taxon>
        <taxon>Rhabdonematales</taxon>
        <taxon>Grammatophoraceae</taxon>
        <taxon>Grammatophora</taxon>
    </lineage>
</organism>
<feature type="compositionally biased region" description="Low complexity" evidence="1">
    <location>
        <begin position="419"/>
        <end position="428"/>
    </location>
</feature>
<accession>A0A7S1VNW8</accession>
<feature type="region of interest" description="Disordered" evidence="1">
    <location>
        <begin position="812"/>
        <end position="831"/>
    </location>
</feature>
<evidence type="ECO:0000259" key="2">
    <source>
        <dbReference type="Pfam" id="PF20710"/>
    </source>
</evidence>
<name>A0A7S1VNW8_9STRA</name>
<feature type="compositionally biased region" description="Low complexity" evidence="1">
    <location>
        <begin position="171"/>
        <end position="181"/>
    </location>
</feature>
<dbReference type="AlphaFoldDB" id="A0A7S1VNW8"/>
<gene>
    <name evidence="3" type="ORF">GOCE00092_LOCUS24409</name>
</gene>
<feature type="compositionally biased region" description="Pro residues" evidence="1">
    <location>
        <begin position="30"/>
        <end position="39"/>
    </location>
</feature>
<feature type="compositionally biased region" description="Basic residues" evidence="1">
    <location>
        <begin position="409"/>
        <end position="418"/>
    </location>
</feature>